<feature type="compositionally biased region" description="Low complexity" evidence="1">
    <location>
        <begin position="494"/>
        <end position="504"/>
    </location>
</feature>
<feature type="compositionally biased region" description="Basic and acidic residues" evidence="1">
    <location>
        <begin position="552"/>
        <end position="561"/>
    </location>
</feature>
<dbReference type="SUPFAM" id="SSF48452">
    <property type="entry name" value="TPR-like"/>
    <property type="match status" value="1"/>
</dbReference>
<dbReference type="Gene3D" id="1.25.40.10">
    <property type="entry name" value="Tetratricopeptide repeat domain"/>
    <property type="match status" value="2"/>
</dbReference>
<name>A0A8H6XWS8_9AGAR</name>
<reference evidence="2" key="1">
    <citation type="submission" date="2020-05" db="EMBL/GenBank/DDBJ databases">
        <title>Mycena genomes resolve the evolution of fungal bioluminescence.</title>
        <authorList>
            <person name="Tsai I.J."/>
        </authorList>
    </citation>
    <scope>NUCLEOTIDE SEQUENCE</scope>
    <source>
        <strain evidence="2">CCC161011</strain>
    </source>
</reference>
<dbReference type="InterPro" id="IPR011990">
    <property type="entry name" value="TPR-like_helical_dom_sf"/>
</dbReference>
<feature type="compositionally biased region" description="Polar residues" evidence="1">
    <location>
        <begin position="440"/>
        <end position="449"/>
    </location>
</feature>
<dbReference type="PANTHER" id="PTHR31975:SF1">
    <property type="entry name" value="BUD SITE SELECTION PROTEIN 7-RELATED"/>
    <property type="match status" value="1"/>
</dbReference>
<feature type="region of interest" description="Disordered" evidence="1">
    <location>
        <begin position="440"/>
        <end position="474"/>
    </location>
</feature>
<keyword evidence="3" id="KW-1185">Reference proteome</keyword>
<dbReference type="GO" id="GO:0034044">
    <property type="term" value="C:exomer complex"/>
    <property type="evidence" value="ECO:0007669"/>
    <property type="project" value="UniProtKB-ARBA"/>
</dbReference>
<feature type="region of interest" description="Disordered" evidence="1">
    <location>
        <begin position="494"/>
        <end position="539"/>
    </location>
</feature>
<evidence type="ECO:0000313" key="3">
    <source>
        <dbReference type="Proteomes" id="UP000620124"/>
    </source>
</evidence>
<protein>
    <recommendedName>
        <fullName evidence="4">Chaps-domain-containing protein</fullName>
    </recommendedName>
</protein>
<dbReference type="Proteomes" id="UP000620124">
    <property type="component" value="Unassembled WGS sequence"/>
</dbReference>
<dbReference type="Pfam" id="PF09295">
    <property type="entry name" value="ChAPs"/>
    <property type="match status" value="1"/>
</dbReference>
<feature type="compositionally biased region" description="Basic and acidic residues" evidence="1">
    <location>
        <begin position="512"/>
        <end position="524"/>
    </location>
</feature>
<accession>A0A8H6XWS8</accession>
<evidence type="ECO:0000256" key="1">
    <source>
        <dbReference type="SAM" id="MobiDB-lite"/>
    </source>
</evidence>
<evidence type="ECO:0008006" key="4">
    <source>
        <dbReference type="Google" id="ProtNLM"/>
    </source>
</evidence>
<sequence>MAEATATFKDIPELFEVDLGESLTARTESLSTFRELGPPDLCHVVKSTGKAGQRDIGSYHFVSGVDASSSASLAAYINSLTYAIEDSNAWFSKTPVWKVRNGCYCCFNAFSRVDFRVDVKIPGGVIAYVVDLRGERHDATTEMWQETYVSALLRAILYSDDPTHALDAYRKLDPITSPEGELRFLAAAEALFLKGWQVGSDPEIQVASVTTNHLTAGLLKYFGASGRFQQAANLFEKLAVRDPEVSSLLARVHRDAYALQIMSTALRQAPGPSSYTLLHAQCDFLRDKGRSDWALKLARQAVNAAPSEFVTWEKLTEVYVELGMFESALLTLNSCPMFTFNGRDAHRQLTPARVHLPFHRSIGEILPDRVKTEDDEADPALQRLPAPGLRGTWARAYALLTRLVAQIGWDELLKTRSAVFVMEEEYRMQKAQGDIANHARTASESSVAEGTTLAEGDEDNASTRGMVSPGGSAVSAATTPISAIGPEVNGNGNANVNANASENGIPTIRISTESDRDEKGKEGEAPATANAADTLERPVQAATEDEADIAGADKDAKKASKEPPSPVQQEPFSFSNKRLCERWLDNLFMVLYEDLRVWTIFRAEVAHFKTQHVAYRKTGLEWEILGDLGMRLHHKEEAKEAYQRCLDTPRYSVKPWNKLMEMYADEGDIQRCIQTAIRVAAYQYAEYTEMTYPTQIAQCFFKLGQVHGHAKISYTLLSMGLPEPILKIMDSYLQYGKTFKVEGYDF</sequence>
<dbReference type="GO" id="GO:0006893">
    <property type="term" value="P:Golgi to plasma membrane transport"/>
    <property type="evidence" value="ECO:0007669"/>
    <property type="project" value="TreeGrafter"/>
</dbReference>
<dbReference type="EMBL" id="JACAZI010000011">
    <property type="protein sequence ID" value="KAF7348587.1"/>
    <property type="molecule type" value="Genomic_DNA"/>
</dbReference>
<proteinExistence type="predicted"/>
<evidence type="ECO:0000313" key="2">
    <source>
        <dbReference type="EMBL" id="KAF7348587.1"/>
    </source>
</evidence>
<dbReference type="AlphaFoldDB" id="A0A8H6XWS8"/>
<feature type="region of interest" description="Disordered" evidence="1">
    <location>
        <begin position="552"/>
        <end position="572"/>
    </location>
</feature>
<organism evidence="2 3">
    <name type="scientific">Mycena venus</name>
    <dbReference type="NCBI Taxonomy" id="2733690"/>
    <lineage>
        <taxon>Eukaryota</taxon>
        <taxon>Fungi</taxon>
        <taxon>Dikarya</taxon>
        <taxon>Basidiomycota</taxon>
        <taxon>Agaricomycotina</taxon>
        <taxon>Agaricomycetes</taxon>
        <taxon>Agaricomycetidae</taxon>
        <taxon>Agaricales</taxon>
        <taxon>Marasmiineae</taxon>
        <taxon>Mycenaceae</taxon>
        <taxon>Mycena</taxon>
    </lineage>
</organism>
<dbReference type="InterPro" id="IPR015374">
    <property type="entry name" value="ChAPs"/>
</dbReference>
<gene>
    <name evidence="2" type="ORF">MVEN_01376300</name>
</gene>
<dbReference type="OrthoDB" id="434695at2759"/>
<dbReference type="PANTHER" id="PTHR31975">
    <property type="entry name" value="BUD SITE SELECTION PROTEIN 7-RELATED"/>
    <property type="match status" value="1"/>
</dbReference>
<comment type="caution">
    <text evidence="2">The sequence shown here is derived from an EMBL/GenBank/DDBJ whole genome shotgun (WGS) entry which is preliminary data.</text>
</comment>